<keyword evidence="2" id="KW-1185">Reference proteome</keyword>
<evidence type="ECO:0000313" key="2">
    <source>
        <dbReference type="Proteomes" id="UP001295444"/>
    </source>
</evidence>
<reference evidence="1" key="1">
    <citation type="submission" date="2022-03" db="EMBL/GenBank/DDBJ databases">
        <authorList>
            <person name="Alioto T."/>
            <person name="Alioto T."/>
            <person name="Gomez Garrido J."/>
        </authorList>
    </citation>
    <scope>NUCLEOTIDE SEQUENCE</scope>
</reference>
<gene>
    <name evidence="1" type="ORF">PECUL_23A053436</name>
</gene>
<dbReference type="InterPro" id="IPR013783">
    <property type="entry name" value="Ig-like_fold"/>
</dbReference>
<sequence>MAIPSRVVQKGMNVTIQCKFVKDQVTFCLSNRSKIKVEKKANGRVANFNINPMEDDIQEYYCLTVHRTLENKVSYDNASTVLQLLII</sequence>
<dbReference type="Gene3D" id="2.60.40.10">
    <property type="entry name" value="Immunoglobulins"/>
    <property type="match status" value="1"/>
</dbReference>
<organism evidence="1 2">
    <name type="scientific">Pelobates cultripes</name>
    <name type="common">Western spadefoot toad</name>
    <dbReference type="NCBI Taxonomy" id="61616"/>
    <lineage>
        <taxon>Eukaryota</taxon>
        <taxon>Metazoa</taxon>
        <taxon>Chordata</taxon>
        <taxon>Craniata</taxon>
        <taxon>Vertebrata</taxon>
        <taxon>Euteleostomi</taxon>
        <taxon>Amphibia</taxon>
        <taxon>Batrachia</taxon>
        <taxon>Anura</taxon>
        <taxon>Pelobatoidea</taxon>
        <taxon>Pelobatidae</taxon>
        <taxon>Pelobates</taxon>
    </lineage>
</organism>
<dbReference type="EMBL" id="OW240921">
    <property type="protein sequence ID" value="CAH2319143.1"/>
    <property type="molecule type" value="Genomic_DNA"/>
</dbReference>
<dbReference type="Proteomes" id="UP001295444">
    <property type="component" value="Chromosome 10"/>
</dbReference>
<accession>A0AAD1T4K7</accession>
<dbReference type="SUPFAM" id="SSF48726">
    <property type="entry name" value="Immunoglobulin"/>
    <property type="match status" value="1"/>
</dbReference>
<protein>
    <submittedName>
        <fullName evidence="1">KL</fullName>
    </submittedName>
</protein>
<dbReference type="InterPro" id="IPR036179">
    <property type="entry name" value="Ig-like_dom_sf"/>
</dbReference>
<feature type="non-terminal residue" evidence="1">
    <location>
        <position position="87"/>
    </location>
</feature>
<evidence type="ECO:0000313" key="1">
    <source>
        <dbReference type="EMBL" id="CAH2319143.1"/>
    </source>
</evidence>
<dbReference type="AlphaFoldDB" id="A0AAD1T4K7"/>
<proteinExistence type="predicted"/>
<name>A0AAD1T4K7_PELCU</name>